<dbReference type="GO" id="GO:0016787">
    <property type="term" value="F:hydrolase activity"/>
    <property type="evidence" value="ECO:0007669"/>
    <property type="project" value="UniProtKB-KW"/>
</dbReference>
<feature type="domain" description="NAD/GMP synthase" evidence="2">
    <location>
        <begin position="11"/>
        <end position="84"/>
    </location>
</feature>
<dbReference type="AlphaFoldDB" id="A0A401UG03"/>
<keyword evidence="3" id="KW-0378">Hydrolase</keyword>
<dbReference type="GO" id="GO:0006163">
    <property type="term" value="P:purine nucleotide metabolic process"/>
    <property type="evidence" value="ECO:0007669"/>
    <property type="project" value="UniProtKB-ARBA"/>
</dbReference>
<reference evidence="3 4" key="1">
    <citation type="submission" date="2018-11" db="EMBL/GenBank/DDBJ databases">
        <title>Genome sequencing and assembly of Clostridium tagluense strain A121.</title>
        <authorList>
            <person name="Murakami T."/>
            <person name="Segawa T."/>
            <person name="Shcherbakova V.A."/>
            <person name="Mori H."/>
            <person name="Yoshimura Y."/>
        </authorList>
    </citation>
    <scope>NUCLEOTIDE SEQUENCE [LARGE SCALE GENOMIC DNA]</scope>
    <source>
        <strain evidence="3 4">A121</strain>
    </source>
</reference>
<gene>
    <name evidence="3" type="ORF">Ctaglu_01230</name>
</gene>
<proteinExistence type="predicted"/>
<accession>A0A401UG03</accession>
<keyword evidence="4" id="KW-1185">Reference proteome</keyword>
<comment type="caution">
    <text evidence="3">The sequence shown here is derived from an EMBL/GenBank/DDBJ whole genome shotgun (WGS) entry which is preliminary data.</text>
</comment>
<evidence type="ECO:0000313" key="4">
    <source>
        <dbReference type="Proteomes" id="UP000287872"/>
    </source>
</evidence>
<organism evidence="3 4">
    <name type="scientific">Clostridium tagluense</name>
    <dbReference type="NCBI Taxonomy" id="360422"/>
    <lineage>
        <taxon>Bacteria</taxon>
        <taxon>Bacillati</taxon>
        <taxon>Bacillota</taxon>
        <taxon>Clostridia</taxon>
        <taxon>Eubacteriales</taxon>
        <taxon>Clostridiaceae</taxon>
        <taxon>Clostridium</taxon>
    </lineage>
</organism>
<feature type="active site" description="Nucleophile and sulfur donor" evidence="1">
    <location>
        <position position="172"/>
    </location>
</feature>
<dbReference type="PIRSF" id="PIRSF006661">
    <property type="entry name" value="PP-lp_UCP006661"/>
    <property type="match status" value="1"/>
</dbReference>
<name>A0A401UG03_9CLOT</name>
<dbReference type="PANTHER" id="PTHR43169:SF2">
    <property type="entry name" value="NAD_GMP SYNTHASE DOMAIN-CONTAINING PROTEIN"/>
    <property type="match status" value="1"/>
</dbReference>
<dbReference type="InterPro" id="IPR014729">
    <property type="entry name" value="Rossmann-like_a/b/a_fold"/>
</dbReference>
<dbReference type="Proteomes" id="UP000287872">
    <property type="component" value="Unassembled WGS sequence"/>
</dbReference>
<dbReference type="SUPFAM" id="SSF52402">
    <property type="entry name" value="Adenine nucleotide alpha hydrolases-like"/>
    <property type="match status" value="1"/>
</dbReference>
<dbReference type="PANTHER" id="PTHR43169">
    <property type="entry name" value="EXSB FAMILY PROTEIN"/>
    <property type="match status" value="1"/>
</dbReference>
<sequence length="261" mass="29724">MLKQKYDNLISYLKNLGSVAVAFSGGVDSTLLLKVCSDVLKENVLAIMVIAPYTPKWEVEEAKVLLKQFGVKYKFIEVEMIDEIKFSPRDRCYICKNAIFTKIKEEASAQGIYNILDGTNFDDTKDYRPGLKALKELNIISPLLANEFTKADIRTLSKELNLQTWNKPAYACLLSRIPYGQEVILAELQRIEAAEVYLMGLGFSGVRVRSHVDLARIELPKKYFDKILNQKILEEISMKLKELGFKYVTLDLEGYKMGSLN</sequence>
<evidence type="ECO:0000313" key="3">
    <source>
        <dbReference type="EMBL" id="GCD08500.1"/>
    </source>
</evidence>
<evidence type="ECO:0000256" key="1">
    <source>
        <dbReference type="PIRSR" id="PIRSR006661-1"/>
    </source>
</evidence>
<dbReference type="InterPro" id="IPR022310">
    <property type="entry name" value="NAD/GMP_synthase"/>
</dbReference>
<dbReference type="OrthoDB" id="9776919at2"/>
<dbReference type="NCBIfam" id="TIGR00268">
    <property type="entry name" value="ATP-dependent sacrificial sulfur transferase LarE"/>
    <property type="match status" value="1"/>
</dbReference>
<dbReference type="CDD" id="cd01990">
    <property type="entry name" value="LarE-like"/>
    <property type="match status" value="1"/>
</dbReference>
<dbReference type="RefSeq" id="WP_124997027.1">
    <property type="nucleotide sequence ID" value="NZ_BHYK01000001.1"/>
</dbReference>
<dbReference type="InterPro" id="IPR052188">
    <property type="entry name" value="Ni-pincer_cofactor_biosynth"/>
</dbReference>
<dbReference type="EMBL" id="BHYK01000001">
    <property type="protein sequence ID" value="GCD08500.1"/>
    <property type="molecule type" value="Genomic_DNA"/>
</dbReference>
<dbReference type="InterPro" id="IPR005232">
    <property type="entry name" value="LarE"/>
</dbReference>
<dbReference type="Pfam" id="PF02540">
    <property type="entry name" value="NAD_synthase"/>
    <property type="match status" value="1"/>
</dbReference>
<dbReference type="Gene3D" id="3.40.50.620">
    <property type="entry name" value="HUPs"/>
    <property type="match status" value="1"/>
</dbReference>
<protein>
    <submittedName>
        <fullName evidence="3">Adenine nucleotide alpha hydrolase</fullName>
    </submittedName>
</protein>
<dbReference type="GO" id="GO:0016783">
    <property type="term" value="F:sulfurtransferase activity"/>
    <property type="evidence" value="ECO:0007669"/>
    <property type="project" value="InterPro"/>
</dbReference>
<evidence type="ECO:0000259" key="2">
    <source>
        <dbReference type="Pfam" id="PF02540"/>
    </source>
</evidence>